<keyword evidence="1" id="KW-1133">Transmembrane helix</keyword>
<dbReference type="AlphaFoldDB" id="A0A177WIF0"/>
<dbReference type="EMBL" id="DS022303">
    <property type="protein sequence ID" value="OAJ39454.1"/>
    <property type="molecule type" value="Genomic_DNA"/>
</dbReference>
<reference evidence="2 3" key="1">
    <citation type="submission" date="2006-10" db="EMBL/GenBank/DDBJ databases">
        <title>The Genome Sequence of Batrachochytrium dendrobatidis JEL423.</title>
        <authorList>
            <consortium name="The Broad Institute Genome Sequencing Platform"/>
            <person name="Birren B."/>
            <person name="Lander E."/>
            <person name="Galagan J."/>
            <person name="Cuomo C."/>
            <person name="Devon K."/>
            <person name="Jaffe D."/>
            <person name="Butler J."/>
            <person name="Alvarez P."/>
            <person name="Gnerre S."/>
            <person name="Grabherr M."/>
            <person name="Kleber M."/>
            <person name="Mauceli E."/>
            <person name="Brockman W."/>
            <person name="Young S."/>
            <person name="LaButti K."/>
            <person name="Sykes S."/>
            <person name="DeCaprio D."/>
            <person name="Crawford M."/>
            <person name="Koehrsen M."/>
            <person name="Engels R."/>
            <person name="Montgomery P."/>
            <person name="Pearson M."/>
            <person name="Howarth C."/>
            <person name="Larson L."/>
            <person name="White J."/>
            <person name="O'Leary S."/>
            <person name="Kodira C."/>
            <person name="Zeng Q."/>
            <person name="Yandava C."/>
            <person name="Alvarado L."/>
            <person name="Longcore J."/>
            <person name="James T."/>
        </authorList>
    </citation>
    <scope>NUCLEOTIDE SEQUENCE [LARGE SCALE GENOMIC DNA]</scope>
    <source>
        <strain evidence="2 3">JEL423</strain>
    </source>
</reference>
<accession>A0A177WIF0</accession>
<evidence type="ECO:0000313" key="2">
    <source>
        <dbReference type="EMBL" id="OAJ39454.1"/>
    </source>
</evidence>
<gene>
    <name evidence="2" type="ORF">BDEG_23297</name>
</gene>
<reference evidence="2 3" key="2">
    <citation type="submission" date="2016-05" db="EMBL/GenBank/DDBJ databases">
        <title>Lineage-specific infection strategies underlie the spectrum of fungal disease in amphibians.</title>
        <authorList>
            <person name="Cuomo C.A."/>
            <person name="Farrer R.A."/>
            <person name="James T."/>
            <person name="Longcore J."/>
            <person name="Birren B."/>
        </authorList>
    </citation>
    <scope>NUCLEOTIDE SEQUENCE [LARGE SCALE GENOMIC DNA]</scope>
    <source>
        <strain evidence="2 3">JEL423</strain>
    </source>
</reference>
<keyword evidence="1" id="KW-0472">Membrane</keyword>
<dbReference type="VEuPathDB" id="FungiDB:BDEG_23297"/>
<proteinExistence type="predicted"/>
<keyword evidence="1" id="KW-0812">Transmembrane</keyword>
<sequence length="139" mass="14770">MASTQKKGTNPAFVGTASMNAETISSTVNSKLTAVKLSSSFAQKSINAGLADSKSAPFVASTTTTALLGNEEYQSHALQNLNIGAVSTAGTGQEASISESLVMNILFMLILDIHSLVYLYMWRISSCSHAMVKYSLFSY</sequence>
<name>A0A177WIF0_BATDL</name>
<evidence type="ECO:0000313" key="3">
    <source>
        <dbReference type="Proteomes" id="UP000077115"/>
    </source>
</evidence>
<protein>
    <submittedName>
        <fullName evidence="2">Uncharacterized protein</fullName>
    </submittedName>
</protein>
<feature type="transmembrane region" description="Helical" evidence="1">
    <location>
        <begin position="101"/>
        <end position="121"/>
    </location>
</feature>
<organism evidence="2 3">
    <name type="scientific">Batrachochytrium dendrobatidis (strain JEL423)</name>
    <dbReference type="NCBI Taxonomy" id="403673"/>
    <lineage>
        <taxon>Eukaryota</taxon>
        <taxon>Fungi</taxon>
        <taxon>Fungi incertae sedis</taxon>
        <taxon>Chytridiomycota</taxon>
        <taxon>Chytridiomycota incertae sedis</taxon>
        <taxon>Chytridiomycetes</taxon>
        <taxon>Rhizophydiales</taxon>
        <taxon>Rhizophydiales incertae sedis</taxon>
        <taxon>Batrachochytrium</taxon>
    </lineage>
</organism>
<dbReference type="Proteomes" id="UP000077115">
    <property type="component" value="Unassembled WGS sequence"/>
</dbReference>
<evidence type="ECO:0000256" key="1">
    <source>
        <dbReference type="SAM" id="Phobius"/>
    </source>
</evidence>